<protein>
    <submittedName>
        <fullName evidence="1">Uncharacterized protein</fullName>
    </submittedName>
</protein>
<dbReference type="AlphaFoldDB" id="A0A1L7X5B0"/>
<dbReference type="InterPro" id="IPR046486">
    <property type="entry name" value="DUF6579"/>
</dbReference>
<sequence length="301" mass="34378">MGQSCGNVRGTVDNVKGTVDNINKAMISVKTCADNVSNAASAIKAAMPSVKIMAQHAKYMPAFGNFVSIAGVVAQGVQVYYTGQGVTELRGMREELVAQTGLDAPKKFAKQVYRYIRMKAEQAQDSETHVFFLYHPDTDWHPDFFEMVERDPLPDNFYGMSENLDALCVWMQYLRMIFTKNGKWGRTAVFDLLMPGYRPFTIKEPLAFAEKLWPLRLHGMIHNTKPHVQLNLPTADKDMLDLDGIGKWEKPRNMWDQVFHKEDRRLRVLGEIDNVDDVFTVAVGTRQVRRKRRKGRSHHGR</sequence>
<name>A0A1L7X5B0_9HELO</name>
<organism evidence="1 2">
    <name type="scientific">Phialocephala subalpina</name>
    <dbReference type="NCBI Taxonomy" id="576137"/>
    <lineage>
        <taxon>Eukaryota</taxon>
        <taxon>Fungi</taxon>
        <taxon>Dikarya</taxon>
        <taxon>Ascomycota</taxon>
        <taxon>Pezizomycotina</taxon>
        <taxon>Leotiomycetes</taxon>
        <taxon>Helotiales</taxon>
        <taxon>Mollisiaceae</taxon>
        <taxon>Phialocephala</taxon>
        <taxon>Phialocephala fortinii species complex</taxon>
    </lineage>
</organism>
<dbReference type="EMBL" id="FJOG01000015">
    <property type="protein sequence ID" value="CZR60206.1"/>
    <property type="molecule type" value="Genomic_DNA"/>
</dbReference>
<reference evidence="1 2" key="1">
    <citation type="submission" date="2016-03" db="EMBL/GenBank/DDBJ databases">
        <authorList>
            <person name="Ploux O."/>
        </authorList>
    </citation>
    <scope>NUCLEOTIDE SEQUENCE [LARGE SCALE GENOMIC DNA]</scope>
    <source>
        <strain evidence="1 2">UAMH 11012</strain>
    </source>
</reference>
<dbReference type="STRING" id="576137.A0A1L7X5B0"/>
<dbReference type="Pfam" id="PF20219">
    <property type="entry name" value="DUF6579"/>
    <property type="match status" value="1"/>
</dbReference>
<evidence type="ECO:0000313" key="2">
    <source>
        <dbReference type="Proteomes" id="UP000184330"/>
    </source>
</evidence>
<dbReference type="Proteomes" id="UP000184330">
    <property type="component" value="Unassembled WGS sequence"/>
</dbReference>
<evidence type="ECO:0000313" key="1">
    <source>
        <dbReference type="EMBL" id="CZR60206.1"/>
    </source>
</evidence>
<gene>
    <name evidence="1" type="ORF">PAC_10102</name>
</gene>
<keyword evidence="2" id="KW-1185">Reference proteome</keyword>
<accession>A0A1L7X5B0</accession>
<dbReference type="OrthoDB" id="3852249at2759"/>
<proteinExistence type="predicted"/>